<dbReference type="PANTHER" id="PTHR15653">
    <property type="entry name" value="STRIATIN"/>
    <property type="match status" value="1"/>
</dbReference>
<keyword evidence="3" id="KW-0677">Repeat</keyword>
<dbReference type="PRINTS" id="PR00320">
    <property type="entry name" value="GPROTEINBRPT"/>
</dbReference>
<dbReference type="InterPro" id="IPR013258">
    <property type="entry name" value="Striatin_N"/>
</dbReference>
<evidence type="ECO:0000256" key="7">
    <source>
        <dbReference type="SAM" id="Coils"/>
    </source>
</evidence>
<dbReference type="PROSITE" id="PS50082">
    <property type="entry name" value="WD_REPEATS_2"/>
    <property type="match status" value="2"/>
</dbReference>
<dbReference type="Gene3D" id="2.60.40.10">
    <property type="entry name" value="Immunoglobulins"/>
    <property type="match status" value="1"/>
</dbReference>
<keyword evidence="4" id="KW-0112">Calmodulin-binding</keyword>
<dbReference type="PANTHER" id="PTHR15653:SF0">
    <property type="entry name" value="CONNECTOR OF KINASE TO AP-1, ISOFORM E"/>
    <property type="match status" value="1"/>
</dbReference>
<sequence>MNNVKGVLYLLNCVSFQEYHLPARPSTQWENPHFKPYFDPINNQQNITAQLGKSTFLVCKIRQITDESRMYLIHYLKMNIEDVFENEFSLLSAIEFSLLLVSWVKQRDLSIISAGEYIFSSDNRFRATHVDNTDKWALHIDYVQKDDEGVYECQDKEVVDFLEEKKRITKITLLPSSPGAKRSSGYHLSAGSSGKMEHEKQKWLIEKAELQAQQTILEGRIMSQFNLKKDLIRRIKMLEHCLRAERAKYHKLKYGIEPPQLHVEDEELKNECANENNSMPEITNTANWKKGRHLLRQYLLEIGYTDAIINIRSNRVRLLLGLNANEDELIENNQNINNLNAETQDNLNQQKEDKKYKKLVTQPNSTRLLATEAESTVASTIAFLKEQNNSQINSADQDDNEDEIDNANDIIDSETEEVLSEFDFLSTHLSKLSTNNNTNTIAPKSKNVDIGELADITPNDENPENVDSKSIESLILDEVGKMTKKTDKVSNNQQDWNPRFLLKSHFDVVRCVRFHYREALVVTGSEDETIKLWNLNKASCNTNKNLEPIYTYRGHKSAVLSLLIVENQIYSGGLNGEILVWQIPETFNSIEPYETYDASLFLGNLQGHTDAVWSLVALQSNDKLREEKTSEEVSENTIEECSKVNFICSASSDGTIKVWDIEKKECSKTIILNETWGKATCLAAFPFDAIVGADAKSNPGENISQYLAFNIESNNLLSNWQSIAMAAISQNNCACKDEEITSAFPTKFDLQAHQARVHTSGKQSKSMVVDFDIDFRENEFGAPQPLNNSRRSNIRPNHRPIEENLRNIQSIPSREDFPQLETIFNVPSNNFPSLSASSKKDYDASKKPAPFISKLQVATSSSEEFPALATPSTSGVPSFAQKKFASLKNKPSNFVKKNKGHNSSMQSAGSNIKYSDIASNYPPLQTTSINESWNNPLPNFVLSIKNFISQIIDVKKYRYYKLYKVKIS</sequence>
<evidence type="ECO:0000259" key="8">
    <source>
        <dbReference type="PROSITE" id="PS50835"/>
    </source>
</evidence>
<dbReference type="EMBL" id="JAVYJV010000033">
    <property type="protein sequence ID" value="KAK4337379.1"/>
    <property type="molecule type" value="Genomic_DNA"/>
</dbReference>
<dbReference type="SUPFAM" id="SSF50978">
    <property type="entry name" value="WD40 repeat-like"/>
    <property type="match status" value="1"/>
</dbReference>
<dbReference type="InterPro" id="IPR020472">
    <property type="entry name" value="WD40_PAC1"/>
</dbReference>
<feature type="domain" description="Ig-like" evidence="8">
    <location>
        <begin position="36"/>
        <end position="169"/>
    </location>
</feature>
<evidence type="ECO:0000256" key="6">
    <source>
        <dbReference type="PROSITE-ProRule" id="PRU00221"/>
    </source>
</evidence>
<keyword evidence="5 7" id="KW-0175">Coiled coil</keyword>
<comment type="caution">
    <text evidence="9">The sequence shown here is derived from an EMBL/GenBank/DDBJ whole genome shotgun (WGS) entry which is preliminary data.</text>
</comment>
<feature type="repeat" description="WD" evidence="6">
    <location>
        <begin position="645"/>
        <end position="669"/>
    </location>
</feature>
<feature type="repeat" description="WD" evidence="6">
    <location>
        <begin position="502"/>
        <end position="543"/>
    </location>
</feature>
<dbReference type="Pfam" id="PF08232">
    <property type="entry name" value="Striatin"/>
    <property type="match status" value="1"/>
</dbReference>
<dbReference type="InterPro" id="IPR019775">
    <property type="entry name" value="WD40_repeat_CS"/>
</dbReference>
<feature type="coiled-coil region" evidence="7">
    <location>
        <begin position="322"/>
        <end position="353"/>
    </location>
</feature>
<keyword evidence="2 6" id="KW-0853">WD repeat</keyword>
<evidence type="ECO:0000313" key="10">
    <source>
        <dbReference type="Proteomes" id="UP001291623"/>
    </source>
</evidence>
<comment type="similarity">
    <text evidence="1">Belongs to the WD repeat striatin family.</text>
</comment>
<protein>
    <recommendedName>
        <fullName evidence="8">Ig-like domain-containing protein</fullName>
    </recommendedName>
</protein>
<dbReference type="PROSITE" id="PS50835">
    <property type="entry name" value="IG_LIKE"/>
    <property type="match status" value="1"/>
</dbReference>
<keyword evidence="10" id="KW-1185">Reference proteome</keyword>
<dbReference type="GO" id="GO:0005516">
    <property type="term" value="F:calmodulin binding"/>
    <property type="evidence" value="ECO:0007669"/>
    <property type="project" value="UniProtKB-KW"/>
</dbReference>
<evidence type="ECO:0000256" key="1">
    <source>
        <dbReference type="ARBA" id="ARBA00009616"/>
    </source>
</evidence>
<dbReference type="InterPro" id="IPR001680">
    <property type="entry name" value="WD40_rpt"/>
</dbReference>
<proteinExistence type="inferred from homology"/>
<dbReference type="AlphaFoldDB" id="A0AAE1QP80"/>
<name>A0AAE1QP80_9SOLA</name>
<accession>A0AAE1QP80</accession>
<gene>
    <name evidence="9" type="ORF">RND71_044094</name>
</gene>
<dbReference type="SUPFAM" id="SSF48726">
    <property type="entry name" value="Immunoglobulin"/>
    <property type="match status" value="1"/>
</dbReference>
<dbReference type="InterPro" id="IPR036322">
    <property type="entry name" value="WD40_repeat_dom_sf"/>
</dbReference>
<dbReference type="InterPro" id="IPR013783">
    <property type="entry name" value="Ig-like_fold"/>
</dbReference>
<dbReference type="PROSITE" id="PS50294">
    <property type="entry name" value="WD_REPEATS_REGION"/>
    <property type="match status" value="1"/>
</dbReference>
<dbReference type="SMART" id="SM00320">
    <property type="entry name" value="WD40"/>
    <property type="match status" value="3"/>
</dbReference>
<reference evidence="9" key="1">
    <citation type="submission" date="2023-12" db="EMBL/GenBank/DDBJ databases">
        <title>Genome assembly of Anisodus tanguticus.</title>
        <authorList>
            <person name="Wang Y.-J."/>
        </authorList>
    </citation>
    <scope>NUCLEOTIDE SEQUENCE</scope>
    <source>
        <strain evidence="9">KB-2021</strain>
        <tissue evidence="9">Leaf</tissue>
    </source>
</reference>
<evidence type="ECO:0000256" key="2">
    <source>
        <dbReference type="ARBA" id="ARBA00022574"/>
    </source>
</evidence>
<dbReference type="PROSITE" id="PS00678">
    <property type="entry name" value="WD_REPEATS_1"/>
    <property type="match status" value="2"/>
</dbReference>
<dbReference type="Proteomes" id="UP001291623">
    <property type="component" value="Unassembled WGS sequence"/>
</dbReference>
<evidence type="ECO:0000256" key="4">
    <source>
        <dbReference type="ARBA" id="ARBA00022860"/>
    </source>
</evidence>
<evidence type="ECO:0000256" key="5">
    <source>
        <dbReference type="ARBA" id="ARBA00023054"/>
    </source>
</evidence>
<dbReference type="Gene3D" id="1.20.5.300">
    <property type="match status" value="1"/>
</dbReference>
<dbReference type="InterPro" id="IPR015943">
    <property type="entry name" value="WD40/YVTN_repeat-like_dom_sf"/>
</dbReference>
<organism evidence="9 10">
    <name type="scientific">Anisodus tanguticus</name>
    <dbReference type="NCBI Taxonomy" id="243964"/>
    <lineage>
        <taxon>Eukaryota</taxon>
        <taxon>Viridiplantae</taxon>
        <taxon>Streptophyta</taxon>
        <taxon>Embryophyta</taxon>
        <taxon>Tracheophyta</taxon>
        <taxon>Spermatophyta</taxon>
        <taxon>Magnoliopsida</taxon>
        <taxon>eudicotyledons</taxon>
        <taxon>Gunneridae</taxon>
        <taxon>Pentapetalae</taxon>
        <taxon>asterids</taxon>
        <taxon>lamiids</taxon>
        <taxon>Solanales</taxon>
        <taxon>Solanaceae</taxon>
        <taxon>Solanoideae</taxon>
        <taxon>Hyoscyameae</taxon>
        <taxon>Anisodus</taxon>
    </lineage>
</organism>
<dbReference type="InterPro" id="IPR036179">
    <property type="entry name" value="Ig-like_dom_sf"/>
</dbReference>
<dbReference type="Gene3D" id="2.130.10.10">
    <property type="entry name" value="YVTN repeat-like/Quinoprotein amine dehydrogenase"/>
    <property type="match status" value="2"/>
</dbReference>
<evidence type="ECO:0000256" key="3">
    <source>
        <dbReference type="ARBA" id="ARBA00022737"/>
    </source>
</evidence>
<dbReference type="InterPro" id="IPR007110">
    <property type="entry name" value="Ig-like_dom"/>
</dbReference>
<dbReference type="Pfam" id="PF00400">
    <property type="entry name" value="WD40"/>
    <property type="match status" value="3"/>
</dbReference>
<dbReference type="InterPro" id="IPR051488">
    <property type="entry name" value="WD_repeat_striatin"/>
</dbReference>
<evidence type="ECO:0000313" key="9">
    <source>
        <dbReference type="EMBL" id="KAK4337379.1"/>
    </source>
</evidence>